<protein>
    <submittedName>
        <fullName evidence="2">PIN domain-containing protein</fullName>
    </submittedName>
</protein>
<evidence type="ECO:0000313" key="2">
    <source>
        <dbReference type="EMBL" id="MBN8744377.1"/>
    </source>
</evidence>
<reference evidence="2" key="1">
    <citation type="submission" date="2021-02" db="EMBL/GenBank/DDBJ databases">
        <title>Thiocyanate and organic carbon inputs drive convergent selection for specific autotrophic Afipia and Thiobacillus strains within complex microbiomes.</title>
        <authorList>
            <person name="Huddy R.J."/>
            <person name="Sachdeva R."/>
            <person name="Kadzinga F."/>
            <person name="Kantor R.S."/>
            <person name="Harrison S.T.L."/>
            <person name="Banfield J.F."/>
        </authorList>
    </citation>
    <scope>NUCLEOTIDE SEQUENCE</scope>
    <source>
        <strain evidence="2">SCN18_13_7_16_R3_B_64_19</strain>
    </source>
</reference>
<comment type="caution">
    <text evidence="2">The sequence shown here is derived from an EMBL/GenBank/DDBJ whole genome shotgun (WGS) entry which is preliminary data.</text>
</comment>
<dbReference type="Gene3D" id="3.40.50.1010">
    <property type="entry name" value="5'-nuclease"/>
    <property type="match status" value="1"/>
</dbReference>
<evidence type="ECO:0000313" key="3">
    <source>
        <dbReference type="Proteomes" id="UP000664800"/>
    </source>
</evidence>
<dbReference type="InterPro" id="IPR002716">
    <property type="entry name" value="PIN_dom"/>
</dbReference>
<feature type="domain" description="PIN" evidence="1">
    <location>
        <begin position="1"/>
        <end position="111"/>
    </location>
</feature>
<evidence type="ECO:0000259" key="1">
    <source>
        <dbReference type="Pfam" id="PF01850"/>
    </source>
</evidence>
<accession>A0A8I1MYM3</accession>
<sequence length="121" mass="13428">MVDTSVWVDHFRYRNDALVELLELDLMMVHPLIVGELACGTPPNRVQVLADLNQLQQTQQASVREVIAFVERERLYGLGCGLVDMLLLASTLITPGVALWTLDKRLCAVAERFGVPHQSAG</sequence>
<name>A0A8I1MYM3_THIA3</name>
<proteinExistence type="predicted"/>
<dbReference type="InterPro" id="IPR029060">
    <property type="entry name" value="PIN-like_dom_sf"/>
</dbReference>
<dbReference type="EMBL" id="JAFKMR010000017">
    <property type="protein sequence ID" value="MBN8744377.1"/>
    <property type="molecule type" value="Genomic_DNA"/>
</dbReference>
<organism evidence="2 3">
    <name type="scientific">Thiomonas arsenitoxydans (strain DSM 22701 / CIP 110005 / 3As)</name>
    <dbReference type="NCBI Taxonomy" id="426114"/>
    <lineage>
        <taxon>Bacteria</taxon>
        <taxon>Pseudomonadati</taxon>
        <taxon>Pseudomonadota</taxon>
        <taxon>Betaproteobacteria</taxon>
        <taxon>Burkholderiales</taxon>
        <taxon>Thiomonas</taxon>
    </lineage>
</organism>
<gene>
    <name evidence="2" type="ORF">J0I24_08715</name>
</gene>
<dbReference type="SUPFAM" id="SSF88723">
    <property type="entry name" value="PIN domain-like"/>
    <property type="match status" value="1"/>
</dbReference>
<dbReference type="Pfam" id="PF01850">
    <property type="entry name" value="PIN"/>
    <property type="match status" value="1"/>
</dbReference>
<dbReference type="Proteomes" id="UP000664800">
    <property type="component" value="Unassembled WGS sequence"/>
</dbReference>
<dbReference type="AlphaFoldDB" id="A0A8I1MYM3"/>